<dbReference type="InterPro" id="IPR017941">
    <property type="entry name" value="Rieske_2Fe-2S"/>
</dbReference>
<name>A0A381RJY5_9ZZZZ</name>
<evidence type="ECO:0000313" key="10">
    <source>
        <dbReference type="EMBL" id="SUZ92136.1"/>
    </source>
</evidence>
<keyword evidence="7" id="KW-0520">NAD</keyword>
<dbReference type="EMBL" id="UINC01002034">
    <property type="protein sequence ID" value="SUZ92136.1"/>
    <property type="molecule type" value="Genomic_DNA"/>
</dbReference>
<dbReference type="Pfam" id="PF00355">
    <property type="entry name" value="Rieske"/>
    <property type="match status" value="1"/>
</dbReference>
<gene>
    <name evidence="10" type="ORF">METZ01_LOCUS44990</name>
</gene>
<dbReference type="Pfam" id="PF00848">
    <property type="entry name" value="Ring_hydroxyl_A"/>
    <property type="match status" value="1"/>
</dbReference>
<reference evidence="10" key="1">
    <citation type="submission" date="2018-05" db="EMBL/GenBank/DDBJ databases">
        <authorList>
            <person name="Lanie J.A."/>
            <person name="Ng W.-L."/>
            <person name="Kazmierczak K.M."/>
            <person name="Andrzejewski T.M."/>
            <person name="Davidsen T.M."/>
            <person name="Wayne K.J."/>
            <person name="Tettelin H."/>
            <person name="Glass J.I."/>
            <person name="Rusch D."/>
            <person name="Podicherti R."/>
            <person name="Tsui H.-C.T."/>
            <person name="Winkler M.E."/>
        </authorList>
    </citation>
    <scope>NUCLEOTIDE SEQUENCE</scope>
</reference>
<evidence type="ECO:0000259" key="9">
    <source>
        <dbReference type="PROSITE" id="PS51296"/>
    </source>
</evidence>
<dbReference type="SUPFAM" id="SSF55961">
    <property type="entry name" value="Bet v1-like"/>
    <property type="match status" value="1"/>
</dbReference>
<keyword evidence="5" id="KW-0408">Iron</keyword>
<comment type="cofactor">
    <cofactor evidence="1">
        <name>Fe cation</name>
        <dbReference type="ChEBI" id="CHEBI:24875"/>
    </cofactor>
</comment>
<dbReference type="Gene3D" id="2.20.25.10">
    <property type="match status" value="1"/>
</dbReference>
<protein>
    <recommendedName>
        <fullName evidence="9">Rieske domain-containing protein</fullName>
    </recommendedName>
</protein>
<dbReference type="GO" id="GO:0005506">
    <property type="term" value="F:iron ion binding"/>
    <property type="evidence" value="ECO:0007669"/>
    <property type="project" value="InterPro"/>
</dbReference>
<dbReference type="PROSITE" id="PS00570">
    <property type="entry name" value="RING_HYDROXYL_ALPHA"/>
    <property type="match status" value="1"/>
</dbReference>
<keyword evidence="4" id="KW-0560">Oxidoreductase</keyword>
<evidence type="ECO:0000256" key="5">
    <source>
        <dbReference type="ARBA" id="ARBA00023004"/>
    </source>
</evidence>
<dbReference type="GO" id="GO:0016491">
    <property type="term" value="F:oxidoreductase activity"/>
    <property type="evidence" value="ECO:0007669"/>
    <property type="project" value="UniProtKB-KW"/>
</dbReference>
<dbReference type="CDD" id="cd03469">
    <property type="entry name" value="Rieske_RO_Alpha_N"/>
    <property type="match status" value="1"/>
</dbReference>
<evidence type="ECO:0000256" key="7">
    <source>
        <dbReference type="ARBA" id="ARBA00023027"/>
    </source>
</evidence>
<evidence type="ECO:0000256" key="4">
    <source>
        <dbReference type="ARBA" id="ARBA00023002"/>
    </source>
</evidence>
<proteinExistence type="predicted"/>
<dbReference type="PROSITE" id="PS51296">
    <property type="entry name" value="RIESKE"/>
    <property type="match status" value="1"/>
</dbReference>
<feature type="domain" description="Rieske" evidence="9">
    <location>
        <begin position="55"/>
        <end position="164"/>
    </location>
</feature>
<dbReference type="PANTHER" id="PTHR43756:SF5">
    <property type="entry name" value="CHOLINE MONOOXYGENASE, CHLOROPLASTIC"/>
    <property type="match status" value="1"/>
</dbReference>
<keyword evidence="3" id="KW-0479">Metal-binding</keyword>
<evidence type="ECO:0000256" key="8">
    <source>
        <dbReference type="SAM" id="MobiDB-lite"/>
    </source>
</evidence>
<organism evidence="10">
    <name type="scientific">marine metagenome</name>
    <dbReference type="NCBI Taxonomy" id="408172"/>
    <lineage>
        <taxon>unclassified sequences</taxon>
        <taxon>metagenomes</taxon>
        <taxon>ecological metagenomes</taxon>
    </lineage>
</organism>
<dbReference type="SUPFAM" id="SSF50022">
    <property type="entry name" value="ISP domain"/>
    <property type="match status" value="1"/>
</dbReference>
<feature type="region of interest" description="Disordered" evidence="8">
    <location>
        <begin position="1"/>
        <end position="21"/>
    </location>
</feature>
<dbReference type="GO" id="GO:0051537">
    <property type="term" value="F:2 iron, 2 sulfur cluster binding"/>
    <property type="evidence" value="ECO:0007669"/>
    <property type="project" value="UniProtKB-KW"/>
</dbReference>
<dbReference type="InterPro" id="IPR036922">
    <property type="entry name" value="Rieske_2Fe-2S_sf"/>
</dbReference>
<evidence type="ECO:0000256" key="2">
    <source>
        <dbReference type="ARBA" id="ARBA00022714"/>
    </source>
</evidence>
<evidence type="ECO:0000256" key="6">
    <source>
        <dbReference type="ARBA" id="ARBA00023014"/>
    </source>
</evidence>
<dbReference type="InterPro" id="IPR015881">
    <property type="entry name" value="ARHD_Rieske_2Fe_2S"/>
</dbReference>
<dbReference type="PANTHER" id="PTHR43756">
    <property type="entry name" value="CHOLINE MONOOXYGENASE, CHLOROPLASTIC"/>
    <property type="match status" value="1"/>
</dbReference>
<dbReference type="InterPro" id="IPR015879">
    <property type="entry name" value="Ring_hydroxy_dOase_asu_C_dom"/>
</dbReference>
<sequence>MKSSKKDIVKSNPSMGVDITKAPEPKLGNKPILGDRYTSKEFMKLEWERLWTKVWQVAGLEQQLEKPGDFFTFDFGPENILCVKGEDSNIRCFYNVCQHRGNQLVQIQEGNLESFSCAYHAWKFGLDGKLNWVPDEEDFVQGSPCGKRNLIEIKSEVWQGFIWFNLDPQCDSLKNYLEPVMTHLENYPISEMKRTHWVTVEEGNWNWKCVQDNFNESYHTPYVHPALKYIADEKYYACQFDLYESMHCRMLMPGFIPSKSVYDEEDKVLESLGPHMEYWDMKPEDYKGKLLEIRGDIQKQKRNLAKNKGYDFAKFNDGQLTDHYHYTIFPNISFSVKPDGMQWLRGTPHPTDPTKCFFDYWYLTWFPENIKEYYSPMLGKMTDISVKAKNVRGKVGEIDVGSGIEEDVAIWQSQQKGLSSRGYIGDCMPAQENRIRFFHENIDRYLFGDSGGDA</sequence>
<dbReference type="AlphaFoldDB" id="A0A381RJY5"/>
<dbReference type="Gene3D" id="3.90.380.10">
    <property type="entry name" value="Naphthalene 1,2-dioxygenase Alpha Subunit, Chain A, domain 1"/>
    <property type="match status" value="1"/>
</dbReference>
<keyword evidence="6" id="KW-0411">Iron-sulfur</keyword>
<keyword evidence="2" id="KW-0001">2Fe-2S</keyword>
<evidence type="ECO:0000256" key="1">
    <source>
        <dbReference type="ARBA" id="ARBA00001962"/>
    </source>
</evidence>
<dbReference type="PRINTS" id="PR00090">
    <property type="entry name" value="RNGDIOXGNASE"/>
</dbReference>
<dbReference type="InterPro" id="IPR001663">
    <property type="entry name" value="Rng_hydr_dOase-A"/>
</dbReference>
<evidence type="ECO:0000256" key="3">
    <source>
        <dbReference type="ARBA" id="ARBA00022723"/>
    </source>
</evidence>
<accession>A0A381RJY5</accession>